<dbReference type="SUPFAM" id="SSF54862">
    <property type="entry name" value="4Fe-4S ferredoxins"/>
    <property type="match status" value="1"/>
</dbReference>
<dbReference type="PROSITE" id="PS51379">
    <property type="entry name" value="4FE4S_FER_2"/>
    <property type="match status" value="1"/>
</dbReference>
<feature type="non-terminal residue" evidence="2">
    <location>
        <position position="77"/>
    </location>
</feature>
<dbReference type="EMBL" id="BART01014928">
    <property type="protein sequence ID" value="GAG78587.1"/>
    <property type="molecule type" value="Genomic_DNA"/>
</dbReference>
<organism evidence="2">
    <name type="scientific">marine sediment metagenome</name>
    <dbReference type="NCBI Taxonomy" id="412755"/>
    <lineage>
        <taxon>unclassified sequences</taxon>
        <taxon>metagenomes</taxon>
        <taxon>ecological metagenomes</taxon>
    </lineage>
</organism>
<dbReference type="AlphaFoldDB" id="X1BBJ1"/>
<feature type="domain" description="4Fe-4S ferredoxin-type" evidence="1">
    <location>
        <begin position="50"/>
        <end position="77"/>
    </location>
</feature>
<reference evidence="2" key="1">
    <citation type="journal article" date="2014" name="Front. Microbiol.">
        <title>High frequency of phylogenetically diverse reductive dehalogenase-homologous genes in deep subseafloor sedimentary metagenomes.</title>
        <authorList>
            <person name="Kawai M."/>
            <person name="Futagami T."/>
            <person name="Toyoda A."/>
            <person name="Takaki Y."/>
            <person name="Nishi S."/>
            <person name="Hori S."/>
            <person name="Arai W."/>
            <person name="Tsubouchi T."/>
            <person name="Morono Y."/>
            <person name="Uchiyama I."/>
            <person name="Ito T."/>
            <person name="Fujiyama A."/>
            <person name="Inagaki F."/>
            <person name="Takami H."/>
        </authorList>
    </citation>
    <scope>NUCLEOTIDE SEQUENCE</scope>
    <source>
        <strain evidence="2">Expedition CK06-06</strain>
    </source>
</reference>
<evidence type="ECO:0000313" key="2">
    <source>
        <dbReference type="EMBL" id="GAG78587.1"/>
    </source>
</evidence>
<feature type="non-terminal residue" evidence="2">
    <location>
        <position position="1"/>
    </location>
</feature>
<dbReference type="PROSITE" id="PS00198">
    <property type="entry name" value="4FE4S_FER_1"/>
    <property type="match status" value="1"/>
</dbReference>
<gene>
    <name evidence="2" type="ORF">S01H4_29325</name>
</gene>
<dbReference type="Gene3D" id="3.30.70.20">
    <property type="match status" value="1"/>
</dbReference>
<comment type="caution">
    <text evidence="2">The sequence shown here is derived from an EMBL/GenBank/DDBJ whole genome shotgun (WGS) entry which is preliminary data.</text>
</comment>
<dbReference type="InterPro" id="IPR017900">
    <property type="entry name" value="4Fe4S_Fe_S_CS"/>
</dbReference>
<proteinExistence type="predicted"/>
<dbReference type="InterPro" id="IPR017896">
    <property type="entry name" value="4Fe4S_Fe-S-bd"/>
</dbReference>
<name>X1BBJ1_9ZZZZ</name>
<protein>
    <recommendedName>
        <fullName evidence="1">4Fe-4S ferredoxin-type domain-containing protein</fullName>
    </recommendedName>
</protein>
<sequence>PPDPIQTEVIDKQEGIFPLFHCNQEIPCNPCTSVCPQQQIKTIDDLITQLPYFTDDQDCIGCGKCVSVCPGLAITSV</sequence>
<accession>X1BBJ1</accession>
<dbReference type="Pfam" id="PF00037">
    <property type="entry name" value="Fer4"/>
    <property type="match status" value="1"/>
</dbReference>
<evidence type="ECO:0000259" key="1">
    <source>
        <dbReference type="PROSITE" id="PS51379"/>
    </source>
</evidence>